<reference evidence="4" key="1">
    <citation type="submission" date="2014-03" db="EMBL/GenBank/DDBJ databases">
        <title>Complete genome of Pseudomonas balearica DSM 6083T, a sewage water isolate from an enrichment with 2-methylnaphthalene.</title>
        <authorList>
            <person name="Salva-Serra F."/>
            <person name="Jaen-Luchoro D."/>
            <person name="Busquets A."/>
            <person name="Pena A."/>
            <person name="Gomila M."/>
            <person name="Bosch R."/>
            <person name="Nogales B."/>
            <person name="Garcia-Valdes E."/>
            <person name="Lalucat J."/>
            <person name="Bennasar A."/>
        </authorList>
    </citation>
    <scope>NUCLEOTIDE SEQUENCE [LARGE SCALE GENOMIC DNA]</scope>
    <source>
        <strain evidence="4">DSM 6083</strain>
    </source>
</reference>
<feature type="transmembrane region" description="Helical" evidence="1">
    <location>
        <begin position="43"/>
        <end position="65"/>
    </location>
</feature>
<organism evidence="2 4">
    <name type="scientific">Stutzerimonas balearica DSM 6083</name>
    <dbReference type="NCBI Taxonomy" id="1123016"/>
    <lineage>
        <taxon>Bacteria</taxon>
        <taxon>Pseudomonadati</taxon>
        <taxon>Pseudomonadota</taxon>
        <taxon>Gammaproteobacteria</taxon>
        <taxon>Pseudomonadales</taxon>
        <taxon>Pseudomonadaceae</taxon>
        <taxon>Stutzerimonas</taxon>
    </lineage>
</organism>
<keyword evidence="1" id="KW-0472">Membrane</keyword>
<dbReference type="Proteomes" id="UP000031271">
    <property type="component" value="Chromosome"/>
</dbReference>
<name>A0A8D4C6U7_9GAMM</name>
<reference evidence="2 4" key="3">
    <citation type="journal article" name="Genome Announc.">
        <title>Complete Genome Sequence of Pseudomonas balearica DSM 6083T.</title>
        <authorList>
            <person name="Bennasar-Figueras A."/>
            <person name="Salva-Serra F."/>
            <person name="Jaen-Luchoro D."/>
            <person name="Segui C."/>
            <person name="Aliaga F."/>
            <person name="Busquets A."/>
            <person name="Gomila M."/>
            <person name="Moore E.R."/>
            <person name="Lalucat J."/>
        </authorList>
    </citation>
    <scope>NUCLEOTIDE SEQUENCE [LARGE SCALE GENOMIC DNA]</scope>
    <source>
        <strain evidence="4">DSM 6083</strain>
        <strain evidence="2">DSM6083</strain>
    </source>
</reference>
<sequence length="71" mass="7733">MDEQRDRPLTLRQTLLSVLAAALGVQSGKNRARDFQHGKPSHFIVIGLIFTVAFVLVILGVVKLVTHLAGV</sequence>
<accession>A0A8D4C6U7</accession>
<dbReference type="GeneID" id="77260091"/>
<gene>
    <name evidence="2" type="ORF">CL52_09195</name>
    <name evidence="3" type="ORF">SAMN05660875_103268</name>
</gene>
<dbReference type="EMBL" id="CP007511">
    <property type="protein sequence ID" value="AJE15212.1"/>
    <property type="molecule type" value="Genomic_DNA"/>
</dbReference>
<dbReference type="RefSeq" id="WP_043220012.1">
    <property type="nucleotide sequence ID" value="NZ_CP007511.1"/>
</dbReference>
<protein>
    <recommendedName>
        <fullName evidence="6">DUF2970 domain-containing protein</fullName>
    </recommendedName>
</protein>
<evidence type="ECO:0000313" key="2">
    <source>
        <dbReference type="EMBL" id="AJE15212.1"/>
    </source>
</evidence>
<evidence type="ECO:0000313" key="4">
    <source>
        <dbReference type="Proteomes" id="UP000031271"/>
    </source>
</evidence>
<dbReference type="Pfam" id="PF11174">
    <property type="entry name" value="DUF2970"/>
    <property type="match status" value="1"/>
</dbReference>
<keyword evidence="5" id="KW-1185">Reference proteome</keyword>
<proteinExistence type="predicted"/>
<dbReference type="KEGG" id="pbm:CL52_09195"/>
<evidence type="ECO:0000313" key="5">
    <source>
        <dbReference type="Proteomes" id="UP000182276"/>
    </source>
</evidence>
<dbReference type="Proteomes" id="UP000182276">
    <property type="component" value="Unassembled WGS sequence"/>
</dbReference>
<keyword evidence="1" id="KW-1133">Transmembrane helix</keyword>
<keyword evidence="1" id="KW-0812">Transmembrane</keyword>
<reference evidence="3 5" key="2">
    <citation type="submission" date="2016-10" db="EMBL/GenBank/DDBJ databases">
        <authorList>
            <person name="Varghese N."/>
            <person name="Submissions S."/>
        </authorList>
    </citation>
    <scope>NUCLEOTIDE SEQUENCE [LARGE SCALE GENOMIC DNA]</scope>
    <source>
        <strain evidence="3 5">DSM 6083</strain>
    </source>
</reference>
<dbReference type="EMBL" id="FNHO01000003">
    <property type="protein sequence ID" value="SDM25184.1"/>
    <property type="molecule type" value="Genomic_DNA"/>
</dbReference>
<evidence type="ECO:0000256" key="1">
    <source>
        <dbReference type="SAM" id="Phobius"/>
    </source>
</evidence>
<dbReference type="AlphaFoldDB" id="A0A8D4C6U7"/>
<dbReference type="InterPro" id="IPR021344">
    <property type="entry name" value="DUF2970"/>
</dbReference>
<evidence type="ECO:0008006" key="6">
    <source>
        <dbReference type="Google" id="ProtNLM"/>
    </source>
</evidence>
<evidence type="ECO:0000313" key="3">
    <source>
        <dbReference type="EMBL" id="SDM25184.1"/>
    </source>
</evidence>